<dbReference type="AlphaFoldDB" id="A0A4R1FUH2"/>
<dbReference type="Pfam" id="PF14213">
    <property type="entry name" value="DUF4325"/>
    <property type="match status" value="1"/>
</dbReference>
<comment type="caution">
    <text evidence="2">The sequence shown here is derived from an EMBL/GenBank/DDBJ whole genome shotgun (WGS) entry which is preliminary data.</text>
</comment>
<accession>A0A4R1FUH2</accession>
<evidence type="ECO:0000313" key="3">
    <source>
        <dbReference type="Proteomes" id="UP000294702"/>
    </source>
</evidence>
<sequence>MKKLNVRDFTLFPGPRYIKLGEYSGEWFRENVLIPSIKANDYIIIDLDGVAGYGSSFLEEAFGGAIRKGINSTIMSNIIDNLISKDDPDLIEEIRNYVNEAIKVRKNAN</sequence>
<organism evidence="2 3">
    <name type="scientific">Volucribacter psittacicida</name>
    <dbReference type="NCBI Taxonomy" id="203482"/>
    <lineage>
        <taxon>Bacteria</taxon>
        <taxon>Pseudomonadati</taxon>
        <taxon>Pseudomonadota</taxon>
        <taxon>Gammaproteobacteria</taxon>
        <taxon>Pasteurellales</taxon>
        <taxon>Pasteurellaceae</taxon>
        <taxon>Volucribacter</taxon>
    </lineage>
</organism>
<name>A0A4R1FUH2_9PAST</name>
<evidence type="ECO:0000259" key="1">
    <source>
        <dbReference type="Pfam" id="PF14213"/>
    </source>
</evidence>
<keyword evidence="3" id="KW-1185">Reference proteome</keyword>
<protein>
    <submittedName>
        <fullName evidence="2">Uncharacterized protein DUF4325</fullName>
    </submittedName>
</protein>
<evidence type="ECO:0000313" key="2">
    <source>
        <dbReference type="EMBL" id="TCJ96178.1"/>
    </source>
</evidence>
<feature type="domain" description="DUF4325" evidence="1">
    <location>
        <begin position="24"/>
        <end position="78"/>
    </location>
</feature>
<dbReference type="Proteomes" id="UP000294702">
    <property type="component" value="Unassembled WGS sequence"/>
</dbReference>
<gene>
    <name evidence="2" type="ORF">EV694_1730</name>
</gene>
<dbReference type="OrthoDB" id="1551124at2"/>
<dbReference type="EMBL" id="SMFT01000004">
    <property type="protein sequence ID" value="TCJ96178.1"/>
    <property type="molecule type" value="Genomic_DNA"/>
</dbReference>
<dbReference type="InterPro" id="IPR025474">
    <property type="entry name" value="DUF4325"/>
</dbReference>
<reference evidence="2 3" key="1">
    <citation type="submission" date="2019-03" db="EMBL/GenBank/DDBJ databases">
        <title>Genomic Encyclopedia of Type Strains, Phase IV (KMG-IV): sequencing the most valuable type-strain genomes for metagenomic binning, comparative biology and taxonomic classification.</title>
        <authorList>
            <person name="Goeker M."/>
        </authorList>
    </citation>
    <scope>NUCLEOTIDE SEQUENCE [LARGE SCALE GENOMIC DNA]</scope>
    <source>
        <strain evidence="2 3">DSM 15534</strain>
    </source>
</reference>
<dbReference type="RefSeq" id="WP_132691487.1">
    <property type="nucleotide sequence ID" value="NZ_SMFT01000004.1"/>
</dbReference>
<proteinExistence type="predicted"/>